<feature type="non-terminal residue" evidence="2">
    <location>
        <position position="1"/>
    </location>
</feature>
<dbReference type="Proteomes" id="UP000218334">
    <property type="component" value="Unassembled WGS sequence"/>
</dbReference>
<feature type="compositionally biased region" description="Basic and acidic residues" evidence="1">
    <location>
        <begin position="13"/>
        <end position="23"/>
    </location>
</feature>
<dbReference type="Gene3D" id="2.40.70.10">
    <property type="entry name" value="Acid Proteases"/>
    <property type="match status" value="1"/>
</dbReference>
<evidence type="ECO:0000313" key="2">
    <source>
        <dbReference type="EMBL" id="PBK58700.1"/>
    </source>
</evidence>
<gene>
    <name evidence="2" type="ORF">ARMSODRAFT_900176</name>
</gene>
<dbReference type="EMBL" id="KZ293527">
    <property type="protein sequence ID" value="PBK58700.1"/>
    <property type="molecule type" value="Genomic_DNA"/>
</dbReference>
<reference evidence="3" key="1">
    <citation type="journal article" date="2017" name="Nat. Ecol. Evol.">
        <title>Genome expansion and lineage-specific genetic innovations in the forest pathogenic fungi Armillaria.</title>
        <authorList>
            <person name="Sipos G."/>
            <person name="Prasanna A.N."/>
            <person name="Walter M.C."/>
            <person name="O'Connor E."/>
            <person name="Balint B."/>
            <person name="Krizsan K."/>
            <person name="Kiss B."/>
            <person name="Hess J."/>
            <person name="Varga T."/>
            <person name="Slot J."/>
            <person name="Riley R."/>
            <person name="Boka B."/>
            <person name="Rigling D."/>
            <person name="Barry K."/>
            <person name="Lee J."/>
            <person name="Mihaltcheva S."/>
            <person name="LaButti K."/>
            <person name="Lipzen A."/>
            <person name="Waldron R."/>
            <person name="Moloney N.M."/>
            <person name="Sperisen C."/>
            <person name="Kredics L."/>
            <person name="Vagvoelgyi C."/>
            <person name="Patrignani A."/>
            <person name="Fitzpatrick D."/>
            <person name="Nagy I."/>
            <person name="Doyle S."/>
            <person name="Anderson J.B."/>
            <person name="Grigoriev I.V."/>
            <person name="Gueldener U."/>
            <person name="Muensterkoetter M."/>
            <person name="Nagy L.G."/>
        </authorList>
    </citation>
    <scope>NUCLEOTIDE SEQUENCE [LARGE SCALE GENOMIC DNA]</scope>
    <source>
        <strain evidence="3">28-4</strain>
    </source>
</reference>
<feature type="region of interest" description="Disordered" evidence="1">
    <location>
        <begin position="1"/>
        <end position="23"/>
    </location>
</feature>
<dbReference type="AlphaFoldDB" id="A0A2H3ALT5"/>
<proteinExistence type="predicted"/>
<keyword evidence="3" id="KW-1185">Reference proteome</keyword>
<sequence length="350" mass="39787">TMAQSMPGLNEKSTPRFEKSTDPEELERFFTRLEELFDKCAIAPDVDKKKYAVVYTDIKTEKQWKVLDHFAKGTYEEFKQDVLSSYDSALAGDRDAMQELKQLIRRYRLSPIQEKSEYMSFKREFQVLAVVLKKEGVCSNRELVDQFLAPMADSLYNSMKLRMEQLNPPAGKTSRDPVNPYTLEDVMASGLDVLQGGVYVAKDSQVLCSVFPLVNGVEKLESLYDTGSQIVSMSERIADRLGLIYDPDIVINMQSANKQVEKSLGMAKNVPFLFGDITVYLQVHIIRDPTYDVLLERPFDVLTASTVFNNTEGGQVIKIKDPNSLRSAMVPTFPWGQRRVAQREVEQGFQ</sequence>
<evidence type="ECO:0000256" key="1">
    <source>
        <dbReference type="SAM" id="MobiDB-lite"/>
    </source>
</evidence>
<dbReference type="InterPro" id="IPR021109">
    <property type="entry name" value="Peptidase_aspartic_dom_sf"/>
</dbReference>
<dbReference type="Pfam" id="PF13975">
    <property type="entry name" value="gag-asp_proteas"/>
    <property type="match status" value="1"/>
</dbReference>
<organism evidence="2 3">
    <name type="scientific">Armillaria solidipes</name>
    <dbReference type="NCBI Taxonomy" id="1076256"/>
    <lineage>
        <taxon>Eukaryota</taxon>
        <taxon>Fungi</taxon>
        <taxon>Dikarya</taxon>
        <taxon>Basidiomycota</taxon>
        <taxon>Agaricomycotina</taxon>
        <taxon>Agaricomycetes</taxon>
        <taxon>Agaricomycetidae</taxon>
        <taxon>Agaricales</taxon>
        <taxon>Marasmiineae</taxon>
        <taxon>Physalacriaceae</taxon>
        <taxon>Armillaria</taxon>
    </lineage>
</organism>
<dbReference type="SUPFAM" id="SSF50630">
    <property type="entry name" value="Acid proteases"/>
    <property type="match status" value="1"/>
</dbReference>
<name>A0A2H3ALT5_9AGAR</name>
<dbReference type="CDD" id="cd00303">
    <property type="entry name" value="retropepsin_like"/>
    <property type="match status" value="1"/>
</dbReference>
<protein>
    <submittedName>
        <fullName evidence="2">Uncharacterized protein</fullName>
    </submittedName>
</protein>
<dbReference type="STRING" id="1076256.A0A2H3ALT5"/>
<accession>A0A2H3ALT5</accession>
<evidence type="ECO:0000313" key="3">
    <source>
        <dbReference type="Proteomes" id="UP000218334"/>
    </source>
</evidence>